<dbReference type="Pfam" id="PF04480">
    <property type="entry name" value="DUF559"/>
    <property type="match status" value="1"/>
</dbReference>
<dbReference type="InterPro" id="IPR011335">
    <property type="entry name" value="Restrct_endonuc-II-like"/>
</dbReference>
<sequence>MPRPPAPLPPPLARAPFAVATGREHVLTPAQLRRSSLRAPTRGIRAATPAPARTDLHARARDLLPVLPAGAVFSHATALALLGLDLPDASLADGLLHVEVGPGTSRVRRPGVRAHRRSSTEVRSLVLPGPLPVLVPEAAWARLGALLPLDDLVVVGDLLTRRRNPPYTLAGLRDAVAARGRGRGIRTLRDALGLVRPRTDSPMETRLRLLIVRAGLPEPAVNALVRARDGEVVAMPDLSYARERVAVEYDGDVHRTDRRTWRRDIARRQALEHLGWRVVTCTADDVLASPARATTWIRAALARPTASSGQQMRGPQT</sequence>
<organism evidence="2 3">
    <name type="scientific">Cellulomonas triticagri</name>
    <dbReference type="NCBI Taxonomy" id="2483352"/>
    <lineage>
        <taxon>Bacteria</taxon>
        <taxon>Bacillati</taxon>
        <taxon>Actinomycetota</taxon>
        <taxon>Actinomycetes</taxon>
        <taxon>Micrococcales</taxon>
        <taxon>Cellulomonadaceae</taxon>
        <taxon>Cellulomonas</taxon>
    </lineage>
</organism>
<name>A0A3M2JGA1_9CELL</name>
<proteinExistence type="predicted"/>
<protein>
    <submittedName>
        <fullName evidence="2">DUF559 domain-containing protein</fullName>
    </submittedName>
</protein>
<dbReference type="AlphaFoldDB" id="A0A3M2JGA1"/>
<evidence type="ECO:0000313" key="2">
    <source>
        <dbReference type="EMBL" id="RMI12579.1"/>
    </source>
</evidence>
<dbReference type="RefSeq" id="WP_122148926.1">
    <property type="nucleotide sequence ID" value="NZ_RFFI01000034.1"/>
</dbReference>
<dbReference type="InterPro" id="IPR007569">
    <property type="entry name" value="DUF559"/>
</dbReference>
<dbReference type="Proteomes" id="UP000269289">
    <property type="component" value="Unassembled WGS sequence"/>
</dbReference>
<dbReference type="OrthoDB" id="3173471at2"/>
<comment type="caution">
    <text evidence="2">The sequence shown here is derived from an EMBL/GenBank/DDBJ whole genome shotgun (WGS) entry which is preliminary data.</text>
</comment>
<dbReference type="EMBL" id="RFFI01000034">
    <property type="protein sequence ID" value="RMI12579.1"/>
    <property type="molecule type" value="Genomic_DNA"/>
</dbReference>
<evidence type="ECO:0000313" key="3">
    <source>
        <dbReference type="Proteomes" id="UP000269289"/>
    </source>
</evidence>
<dbReference type="Gene3D" id="3.40.960.10">
    <property type="entry name" value="VSR Endonuclease"/>
    <property type="match status" value="1"/>
</dbReference>
<reference evidence="2 3" key="1">
    <citation type="submission" date="2018-10" db="EMBL/GenBank/DDBJ databases">
        <title>Isolation, diversity and antifungal activity of actinobacteria from wheat.</title>
        <authorList>
            <person name="Han C."/>
        </authorList>
    </citation>
    <scope>NUCLEOTIDE SEQUENCE [LARGE SCALE GENOMIC DNA]</scope>
    <source>
        <strain evidence="2 3">NEAU-YY56</strain>
    </source>
</reference>
<keyword evidence="3" id="KW-1185">Reference proteome</keyword>
<gene>
    <name evidence="2" type="ORF">EBM89_08050</name>
</gene>
<feature type="domain" description="DUF559" evidence="1">
    <location>
        <begin position="237"/>
        <end position="300"/>
    </location>
</feature>
<evidence type="ECO:0000259" key="1">
    <source>
        <dbReference type="Pfam" id="PF04480"/>
    </source>
</evidence>
<accession>A0A3M2JGA1</accession>
<dbReference type="SUPFAM" id="SSF52980">
    <property type="entry name" value="Restriction endonuclease-like"/>
    <property type="match status" value="1"/>
</dbReference>